<gene>
    <name evidence="2" type="ORF">GGR16_004762</name>
</gene>
<feature type="domain" description="N-acetyltransferase" evidence="1">
    <location>
        <begin position="1"/>
        <end position="143"/>
    </location>
</feature>
<evidence type="ECO:0000313" key="2">
    <source>
        <dbReference type="EMBL" id="MBB4019707.1"/>
    </source>
</evidence>
<dbReference type="Proteomes" id="UP000577362">
    <property type="component" value="Unassembled WGS sequence"/>
</dbReference>
<dbReference type="SUPFAM" id="SSF55729">
    <property type="entry name" value="Acyl-CoA N-acyltransferases (Nat)"/>
    <property type="match status" value="1"/>
</dbReference>
<dbReference type="EMBL" id="JACIEN010000008">
    <property type="protein sequence ID" value="MBB4019707.1"/>
    <property type="molecule type" value="Genomic_DNA"/>
</dbReference>
<evidence type="ECO:0000259" key="1">
    <source>
        <dbReference type="PROSITE" id="PS51186"/>
    </source>
</evidence>
<reference evidence="2 3" key="1">
    <citation type="submission" date="2020-08" db="EMBL/GenBank/DDBJ databases">
        <title>Genomic Encyclopedia of Type Strains, Phase IV (KMG-IV): sequencing the most valuable type-strain genomes for metagenomic binning, comparative biology and taxonomic classification.</title>
        <authorList>
            <person name="Goeker M."/>
        </authorList>
    </citation>
    <scope>NUCLEOTIDE SEQUENCE [LARGE SCALE GENOMIC DNA]</scope>
    <source>
        <strain evidence="2 3">DSM 103737</strain>
    </source>
</reference>
<name>A0A840CBR6_9HYPH</name>
<dbReference type="InterPro" id="IPR016181">
    <property type="entry name" value="Acyl_CoA_acyltransferase"/>
</dbReference>
<dbReference type="CDD" id="cd04301">
    <property type="entry name" value="NAT_SF"/>
    <property type="match status" value="1"/>
</dbReference>
<dbReference type="Pfam" id="PF00583">
    <property type="entry name" value="Acetyltransf_1"/>
    <property type="match status" value="1"/>
</dbReference>
<keyword evidence="3" id="KW-1185">Reference proteome</keyword>
<comment type="caution">
    <text evidence="2">The sequence shown here is derived from an EMBL/GenBank/DDBJ whole genome shotgun (WGS) entry which is preliminary data.</text>
</comment>
<accession>A0A840CBR6</accession>
<dbReference type="GO" id="GO:0016747">
    <property type="term" value="F:acyltransferase activity, transferring groups other than amino-acyl groups"/>
    <property type="evidence" value="ECO:0007669"/>
    <property type="project" value="InterPro"/>
</dbReference>
<organism evidence="2 3">
    <name type="scientific">Chelatococcus caeni</name>
    <dbReference type="NCBI Taxonomy" id="1348468"/>
    <lineage>
        <taxon>Bacteria</taxon>
        <taxon>Pseudomonadati</taxon>
        <taxon>Pseudomonadota</taxon>
        <taxon>Alphaproteobacteria</taxon>
        <taxon>Hyphomicrobiales</taxon>
        <taxon>Chelatococcaceae</taxon>
        <taxon>Chelatococcus</taxon>
    </lineage>
</organism>
<evidence type="ECO:0000313" key="3">
    <source>
        <dbReference type="Proteomes" id="UP000577362"/>
    </source>
</evidence>
<dbReference type="AlphaFoldDB" id="A0A840CBR6"/>
<dbReference type="Gene3D" id="3.40.630.30">
    <property type="match status" value="1"/>
</dbReference>
<proteinExistence type="predicted"/>
<keyword evidence="2" id="KW-0808">Transferase</keyword>
<dbReference type="PROSITE" id="PS51186">
    <property type="entry name" value="GNAT"/>
    <property type="match status" value="1"/>
</dbReference>
<sequence length="188" mass="19345">MIIGKEEPRDIAAREALLDEAFGAARFTKTSERLREGRLPAEGLAFAAREGGRLVGTLRLWHVTAGPSRPALMLGPLAVAADMRSAGVGGALMRRAIADAADLGHGAILLVGDAPYYARFGFSAAQTGGLWLPGPFARERFLGLELAPGVLAGARGLVSPTGLPAALPDLGQLVAAAHEAGKGYARAA</sequence>
<protein>
    <submittedName>
        <fullName evidence="2">Putative N-acetyltransferase YhbS</fullName>
    </submittedName>
</protein>
<dbReference type="InterPro" id="IPR000182">
    <property type="entry name" value="GNAT_dom"/>
</dbReference>
<dbReference type="RefSeq" id="WP_183318542.1">
    <property type="nucleotide sequence ID" value="NZ_JACIEN010000008.1"/>
</dbReference>